<evidence type="ECO:0000256" key="1">
    <source>
        <dbReference type="SAM" id="Coils"/>
    </source>
</evidence>
<keyword evidence="3" id="KW-0812">Transmembrane</keyword>
<keyword evidence="3" id="KW-0472">Membrane</keyword>
<proteinExistence type="predicted"/>
<feature type="region of interest" description="Disordered" evidence="2">
    <location>
        <begin position="1"/>
        <end position="62"/>
    </location>
</feature>
<organism evidence="4">
    <name type="scientific">mine drainage metagenome</name>
    <dbReference type="NCBI Taxonomy" id="410659"/>
    <lineage>
        <taxon>unclassified sequences</taxon>
        <taxon>metagenomes</taxon>
        <taxon>ecological metagenomes</taxon>
    </lineage>
</organism>
<feature type="transmembrane region" description="Helical" evidence="3">
    <location>
        <begin position="65"/>
        <end position="83"/>
    </location>
</feature>
<keyword evidence="3" id="KW-1133">Transmembrane helix</keyword>
<dbReference type="EMBL" id="MLJW01005244">
    <property type="protein sequence ID" value="OIQ68546.1"/>
    <property type="molecule type" value="Genomic_DNA"/>
</dbReference>
<sequence>MANKKKSPGDQGNVMDTISDVYVAPETPEMPAEPDTAPEAPVDRQVAAPARQATPQPVKPRRGGFAPLLIGGLIAGGIGFGAANSVTLESWLRGTPSPTATVVAQLEAQASTIASLKADLVSTHAAVASLDGKVANLSKAPDLGQTVSDLASKLSARQADVKAHDDALKRATATLGAGNASASGTATVSDAAAQQLRALVDQQHTENLALAAQIKAALDQLSGRIDTVEKQAASATNTVQDAIALGRVRAAVDAGTSYAAPLAELTGQGVTVPDALSANAAAGVPSHSDLAARFPAAARAGLAASLKTKMGGGWTERLITFLRVQTGARSLTPHAGTDPDAILSRAQADLATGHLTDVLAEIKSLPDAGQAAMADWVSLATSRVNVSAALDALAITLNGK</sequence>
<gene>
    <name evidence="4" type="ORF">GALL_498590</name>
</gene>
<evidence type="ECO:0000256" key="3">
    <source>
        <dbReference type="SAM" id="Phobius"/>
    </source>
</evidence>
<reference evidence="4" key="1">
    <citation type="submission" date="2016-10" db="EMBL/GenBank/DDBJ databases">
        <title>Sequence of Gallionella enrichment culture.</title>
        <authorList>
            <person name="Poehlein A."/>
            <person name="Muehling M."/>
            <person name="Daniel R."/>
        </authorList>
    </citation>
    <scope>NUCLEOTIDE SEQUENCE</scope>
</reference>
<evidence type="ECO:0000313" key="4">
    <source>
        <dbReference type="EMBL" id="OIQ68546.1"/>
    </source>
</evidence>
<feature type="coiled-coil region" evidence="1">
    <location>
        <begin position="211"/>
        <end position="238"/>
    </location>
</feature>
<name>A0A1J5PBG7_9ZZZZ</name>
<protein>
    <submittedName>
        <fullName evidence="4">Uncharacterized protein</fullName>
    </submittedName>
</protein>
<accession>A0A1J5PBG7</accession>
<evidence type="ECO:0000256" key="2">
    <source>
        <dbReference type="SAM" id="MobiDB-lite"/>
    </source>
</evidence>
<comment type="caution">
    <text evidence="4">The sequence shown here is derived from an EMBL/GenBank/DDBJ whole genome shotgun (WGS) entry which is preliminary data.</text>
</comment>
<keyword evidence="1" id="KW-0175">Coiled coil</keyword>
<dbReference type="AlphaFoldDB" id="A0A1J5PBG7"/>